<dbReference type="InterPro" id="IPR011604">
    <property type="entry name" value="PDDEXK-like_dom_sf"/>
</dbReference>
<sequence>MSDDKNNINITGDEHIINLFIKELDSNLYFTGTQINYYLVCKRKLWFFSHNMELESESDIVLLGKLLHEQSYKSKRMREIAMERIKIDFIDKTEEIHEVKRSKKMEDAHVYQLLYYLYFIKHYTGRAMKGVIDYPLLRKRVNIELDEEKEKEIQNILQDISRIVSMDKPPEEEWKKYCKACAYRELCWC</sequence>
<dbReference type="GeneID" id="41595749"/>
<dbReference type="GO" id="GO:0046872">
    <property type="term" value="F:metal ion binding"/>
    <property type="evidence" value="ECO:0007669"/>
    <property type="project" value="UniProtKB-KW"/>
</dbReference>
<name>A0A2K5ATI4_9ARCH</name>
<dbReference type="KEGG" id="ncv:NCAV_1780"/>
<evidence type="ECO:0000256" key="5">
    <source>
        <dbReference type="ARBA" id="ARBA00023004"/>
    </source>
</evidence>
<accession>A0A2K5ATI4</accession>
<evidence type="ECO:0000256" key="1">
    <source>
        <dbReference type="ARBA" id="ARBA00022722"/>
    </source>
</evidence>
<keyword evidence="6 9" id="KW-0411">Iron-sulfur</keyword>
<dbReference type="EMBL" id="LT981265">
    <property type="protein sequence ID" value="SPC34943.1"/>
    <property type="molecule type" value="Genomic_DNA"/>
</dbReference>
<dbReference type="Proteomes" id="UP000236248">
    <property type="component" value="Chromosome NCAV"/>
</dbReference>
<reference evidence="12" key="1">
    <citation type="submission" date="2018-01" db="EMBL/GenBank/DDBJ databases">
        <authorList>
            <person name="Kerou L M."/>
        </authorList>
    </citation>
    <scope>NUCLEOTIDE SEQUENCE [LARGE SCALE GENOMIC DNA]</scope>
    <source>
        <strain evidence="12">SCU2</strain>
    </source>
</reference>
<evidence type="ECO:0000259" key="10">
    <source>
        <dbReference type="Pfam" id="PF01930"/>
    </source>
</evidence>
<comment type="similarity">
    <text evidence="9">Belongs to the CRISPR-associated exonuclease Cas4 family.</text>
</comment>
<dbReference type="RefSeq" id="WP_103286508.1">
    <property type="nucleotide sequence ID" value="NZ_LT981265.1"/>
</dbReference>
<dbReference type="InterPro" id="IPR013343">
    <property type="entry name" value="CRISPR-assoc_prot_Cas4"/>
</dbReference>
<dbReference type="PANTHER" id="PTHR37168">
    <property type="entry name" value="CRISPR-ASSOCIATED EXONUCLEASE CAS4"/>
    <property type="match status" value="1"/>
</dbReference>
<evidence type="ECO:0000256" key="9">
    <source>
        <dbReference type="RuleBase" id="RU365022"/>
    </source>
</evidence>
<evidence type="ECO:0000256" key="2">
    <source>
        <dbReference type="ARBA" id="ARBA00022723"/>
    </source>
</evidence>
<dbReference type="GO" id="GO:0004527">
    <property type="term" value="F:exonuclease activity"/>
    <property type="evidence" value="ECO:0007669"/>
    <property type="project" value="UniProtKB-KW"/>
</dbReference>
<dbReference type="Pfam" id="PF01930">
    <property type="entry name" value="Cas_Cas4"/>
    <property type="match status" value="1"/>
</dbReference>
<feature type="domain" description="DUF83" evidence="10">
    <location>
        <begin position="31"/>
        <end position="189"/>
    </location>
</feature>
<gene>
    <name evidence="11" type="primary">cas4</name>
    <name evidence="11" type="ORF">NCAV_1780</name>
</gene>
<evidence type="ECO:0000256" key="7">
    <source>
        <dbReference type="ARBA" id="ARBA00023118"/>
    </source>
</evidence>
<evidence type="ECO:0000313" key="12">
    <source>
        <dbReference type="Proteomes" id="UP000236248"/>
    </source>
</evidence>
<dbReference type="GO" id="GO:0051536">
    <property type="term" value="F:iron-sulfur cluster binding"/>
    <property type="evidence" value="ECO:0007669"/>
    <property type="project" value="UniProtKB-KW"/>
</dbReference>
<keyword evidence="2 9" id="KW-0479">Metal-binding</keyword>
<keyword evidence="12" id="KW-1185">Reference proteome</keyword>
<proteinExistence type="inferred from homology"/>
<evidence type="ECO:0000256" key="3">
    <source>
        <dbReference type="ARBA" id="ARBA00022801"/>
    </source>
</evidence>
<keyword evidence="4 9" id="KW-0269">Exonuclease</keyword>
<keyword evidence="5 9" id="KW-0408">Iron</keyword>
<dbReference type="EC" id="3.1.12.1" evidence="9"/>
<dbReference type="GO" id="GO:0051607">
    <property type="term" value="P:defense response to virus"/>
    <property type="evidence" value="ECO:0007669"/>
    <property type="project" value="UniProtKB-KW"/>
</dbReference>
<protein>
    <recommendedName>
        <fullName evidence="9">CRISPR-associated exonuclease Cas4</fullName>
        <ecNumber evidence="9">3.1.12.1</ecNumber>
    </recommendedName>
</protein>
<organism evidence="11 12">
    <name type="scientific">Candidatus Nitrosocaldus cavascurensis</name>
    <dbReference type="NCBI Taxonomy" id="2058097"/>
    <lineage>
        <taxon>Archaea</taxon>
        <taxon>Nitrososphaerota</taxon>
        <taxon>Nitrososphaeria</taxon>
        <taxon>Candidatus Nitrosocaldales</taxon>
        <taxon>Candidatus Nitrosocaldaceae</taxon>
        <taxon>Candidatus Nitrosocaldus</taxon>
    </lineage>
</organism>
<keyword evidence="3 9" id="KW-0378">Hydrolase</keyword>
<evidence type="ECO:0000256" key="8">
    <source>
        <dbReference type="ARBA" id="ARBA00023211"/>
    </source>
</evidence>
<keyword evidence="8 9" id="KW-0464">Manganese</keyword>
<comment type="function">
    <text evidence="9">CRISPR (clustered regularly interspaced short palindromic repeat) is an adaptive immune system that provides protection against mobile genetic elements (viruses, transposable elements and conjugative plasmids). CRISPR clusters contain sequences complementary to antecedent mobile elements and target invading nucleic acids. CRISPR clusters are transcribed and processed into CRISPR RNA (crRNA).</text>
</comment>
<comment type="cofactor">
    <cofactor evidence="9">
        <name>Mg(2+)</name>
        <dbReference type="ChEBI" id="CHEBI:18420"/>
    </cofactor>
    <cofactor evidence="9">
        <name>Mn(2+)</name>
        <dbReference type="ChEBI" id="CHEBI:29035"/>
    </cofactor>
    <text evidence="9">Mg(2+) or Mn(2+) required for ssDNA cleavage activity.</text>
</comment>
<evidence type="ECO:0000256" key="4">
    <source>
        <dbReference type="ARBA" id="ARBA00022839"/>
    </source>
</evidence>
<dbReference type="NCBIfam" id="TIGR00372">
    <property type="entry name" value="cas4"/>
    <property type="match status" value="1"/>
</dbReference>
<dbReference type="InterPro" id="IPR022765">
    <property type="entry name" value="Dna2/Cas4_DUF83"/>
</dbReference>
<dbReference type="AlphaFoldDB" id="A0A2K5ATI4"/>
<dbReference type="Gene3D" id="3.90.320.10">
    <property type="match status" value="1"/>
</dbReference>
<keyword evidence="1 9" id="KW-0540">Nuclease</keyword>
<comment type="cofactor">
    <cofactor evidence="9">
        <name>iron-sulfur cluster</name>
        <dbReference type="ChEBI" id="CHEBI:30408"/>
    </cofactor>
</comment>
<keyword evidence="7 9" id="KW-0051">Antiviral defense</keyword>
<dbReference type="PANTHER" id="PTHR37168:SF1">
    <property type="entry name" value="CRISPR-ASSOCIATED EXONUCLEASE CAS4"/>
    <property type="match status" value="1"/>
</dbReference>
<evidence type="ECO:0000256" key="6">
    <source>
        <dbReference type="ARBA" id="ARBA00023014"/>
    </source>
</evidence>
<evidence type="ECO:0000313" key="11">
    <source>
        <dbReference type="EMBL" id="SPC34943.1"/>
    </source>
</evidence>